<dbReference type="CDD" id="cd07890">
    <property type="entry name" value="CYTH-like_AC_IV-like"/>
    <property type="match status" value="1"/>
</dbReference>
<evidence type="ECO:0000313" key="2">
    <source>
        <dbReference type="EMBL" id="KIX13564.1"/>
    </source>
</evidence>
<name>A0A0D2J624_9BACT</name>
<dbReference type="PANTHER" id="PTHR21028">
    <property type="entry name" value="SI:CH211-156B7.4"/>
    <property type="match status" value="1"/>
</dbReference>
<dbReference type="PANTHER" id="PTHR21028:SF2">
    <property type="entry name" value="CYTH DOMAIN-CONTAINING PROTEIN"/>
    <property type="match status" value="1"/>
</dbReference>
<dbReference type="STRING" id="1429043.X474_13845"/>
<reference evidence="2 3" key="1">
    <citation type="submission" date="2013-11" db="EMBL/GenBank/DDBJ databases">
        <title>Metagenomic analysis of a methanogenic consortium involved in long chain n-alkane degradation.</title>
        <authorList>
            <person name="Davidova I.A."/>
            <person name="Callaghan A.V."/>
            <person name="Wawrik B."/>
            <person name="Pruitt S."/>
            <person name="Marks C."/>
            <person name="Duncan K.E."/>
            <person name="Suflita J.M."/>
        </authorList>
    </citation>
    <scope>NUCLEOTIDE SEQUENCE [LARGE SCALE GENOMIC DNA]</scope>
    <source>
        <strain evidence="2 3">SPR</strain>
    </source>
</reference>
<protein>
    <submittedName>
        <fullName evidence="2">Adenylate cyclase</fullName>
    </submittedName>
</protein>
<gene>
    <name evidence="2" type="ORF">X474_13845</name>
</gene>
<dbReference type="Pfam" id="PF01928">
    <property type="entry name" value="CYTH"/>
    <property type="match status" value="1"/>
</dbReference>
<dbReference type="InterPro" id="IPR033469">
    <property type="entry name" value="CYTH-like_dom_sf"/>
</dbReference>
<dbReference type="Proteomes" id="UP000032233">
    <property type="component" value="Unassembled WGS sequence"/>
</dbReference>
<dbReference type="InterPro" id="IPR023577">
    <property type="entry name" value="CYTH_domain"/>
</dbReference>
<dbReference type="EMBL" id="AZAC01000015">
    <property type="protein sequence ID" value="KIX13564.1"/>
    <property type="molecule type" value="Genomic_DNA"/>
</dbReference>
<keyword evidence="3" id="KW-1185">Reference proteome</keyword>
<dbReference type="InterPro" id="IPR008173">
    <property type="entry name" value="Adenylyl_cyclase_CyaB"/>
</dbReference>
<dbReference type="SMART" id="SM01118">
    <property type="entry name" value="CYTH"/>
    <property type="match status" value="1"/>
</dbReference>
<dbReference type="AlphaFoldDB" id="A0A0D2J624"/>
<accession>A0A0D2J624</accession>
<comment type="caution">
    <text evidence="2">The sequence shown here is derived from an EMBL/GenBank/DDBJ whole genome shotgun (WGS) entry which is preliminary data.</text>
</comment>
<evidence type="ECO:0000313" key="3">
    <source>
        <dbReference type="Proteomes" id="UP000032233"/>
    </source>
</evidence>
<dbReference type="PATRIC" id="fig|1429043.3.peg.2937"/>
<evidence type="ECO:0000259" key="1">
    <source>
        <dbReference type="PROSITE" id="PS51707"/>
    </source>
</evidence>
<dbReference type="Gene3D" id="2.40.320.10">
    <property type="entry name" value="Hypothetical Protein Pfu-838710-001"/>
    <property type="match status" value="1"/>
</dbReference>
<feature type="domain" description="CYTH" evidence="1">
    <location>
        <begin position="5"/>
        <end position="170"/>
    </location>
</feature>
<proteinExistence type="predicted"/>
<dbReference type="PROSITE" id="PS51707">
    <property type="entry name" value="CYTH"/>
    <property type="match status" value="1"/>
</dbReference>
<organism evidence="2 3">
    <name type="scientific">Dethiosulfatarculus sandiegensis</name>
    <dbReference type="NCBI Taxonomy" id="1429043"/>
    <lineage>
        <taxon>Bacteria</taxon>
        <taxon>Pseudomonadati</taxon>
        <taxon>Thermodesulfobacteriota</taxon>
        <taxon>Desulfarculia</taxon>
        <taxon>Desulfarculales</taxon>
        <taxon>Desulfarculaceae</taxon>
        <taxon>Dethiosulfatarculus</taxon>
    </lineage>
</organism>
<dbReference type="SUPFAM" id="SSF55154">
    <property type="entry name" value="CYTH-like phosphatases"/>
    <property type="match status" value="1"/>
</dbReference>
<dbReference type="InParanoid" id="A0A0D2J624"/>
<sequence length="170" mass="19396">MNGMARNIEIKASISDLAYCDRKAKILAGTEPEIIKQEDIFFNCEKGKLKLRIFSKENGLLIFYNRPEATGPKTSEYYLSSTQEPHCLLDVLERAYGSCGKVKKIRKLYMIGRTRVHLDKVENLGNFLEFEVILQDGEEVIEGEKEAKQLMEAFNISETDLLSGAYIDMM</sequence>